<evidence type="ECO:0000313" key="2">
    <source>
        <dbReference type="Proteomes" id="UP000600946"/>
    </source>
</evidence>
<protein>
    <submittedName>
        <fullName evidence="1">Uncharacterized protein</fullName>
    </submittedName>
</protein>
<comment type="caution">
    <text evidence="1">The sequence shown here is derived from an EMBL/GenBank/DDBJ whole genome shotgun (WGS) entry which is preliminary data.</text>
</comment>
<proteinExistence type="predicted"/>
<reference evidence="2" key="1">
    <citation type="journal article" date="2019" name="Int. J. Syst. Evol. Microbiol.">
        <title>The Global Catalogue of Microorganisms (GCM) 10K type strain sequencing project: providing services to taxonomists for standard genome sequencing and annotation.</title>
        <authorList>
            <consortium name="The Broad Institute Genomics Platform"/>
            <consortium name="The Broad Institute Genome Sequencing Center for Infectious Disease"/>
            <person name="Wu L."/>
            <person name="Ma J."/>
        </authorList>
    </citation>
    <scope>NUCLEOTIDE SEQUENCE [LARGE SCALE GENOMIC DNA]</scope>
    <source>
        <strain evidence="2">JCM 4594</strain>
    </source>
</reference>
<name>A0ABQ3AJL1_9ACTN</name>
<keyword evidence="2" id="KW-1185">Reference proteome</keyword>
<sequence>MADRASFLRRVFFVEEVVELSVVRFFVVRFMLRSWRREGPVALGVPAAPAARYGGWARQPIG</sequence>
<dbReference type="EMBL" id="BMUU01000012">
    <property type="protein sequence ID" value="GGY57005.1"/>
    <property type="molecule type" value="Genomic_DNA"/>
</dbReference>
<dbReference type="Proteomes" id="UP000600946">
    <property type="component" value="Unassembled WGS sequence"/>
</dbReference>
<accession>A0ABQ3AJL1</accession>
<gene>
    <name evidence="1" type="ORF">GCM10010326_59490</name>
</gene>
<evidence type="ECO:0000313" key="1">
    <source>
        <dbReference type="EMBL" id="GGY57005.1"/>
    </source>
</evidence>
<organism evidence="1 2">
    <name type="scientific">Streptomyces xanthochromogenes</name>
    <dbReference type="NCBI Taxonomy" id="67384"/>
    <lineage>
        <taxon>Bacteria</taxon>
        <taxon>Bacillati</taxon>
        <taxon>Actinomycetota</taxon>
        <taxon>Actinomycetes</taxon>
        <taxon>Kitasatosporales</taxon>
        <taxon>Streptomycetaceae</taxon>
        <taxon>Streptomyces</taxon>
    </lineage>
</organism>